<sequence length="149" mass="16655">MRFLVLTKKSLITGLAVLVLALIGSFLFFMSSGDEPVFGFLQASNEEVRDIHLITAEFKTKTADGKEMEAYRWDPGTIFIEKGEKVNLKLYGINGMEHPFYIEGTDIKGTVRKGEETVVPVQFDKEGVYKLICTTHQGDAPMVGYIIVD</sequence>
<evidence type="ECO:0000313" key="1">
    <source>
        <dbReference type="EMBL" id="SNX72636.1"/>
    </source>
</evidence>
<dbReference type="EMBL" id="OAOP01000006">
    <property type="protein sequence ID" value="SNX72636.1"/>
    <property type="molecule type" value="Genomic_DNA"/>
</dbReference>
<reference evidence="1 2" key="1">
    <citation type="submission" date="2017-08" db="EMBL/GenBank/DDBJ databases">
        <authorList>
            <person name="de Groot N.N."/>
        </authorList>
    </citation>
    <scope>NUCLEOTIDE SEQUENCE [LARGE SCALE GENOMIC DNA]</scope>
    <source>
        <strain evidence="1 2">JC228</strain>
    </source>
</reference>
<protein>
    <submittedName>
        <fullName evidence="1">Uncharacterized protein</fullName>
    </submittedName>
</protein>
<accession>A0A285D008</accession>
<dbReference type="RefSeq" id="WP_097159313.1">
    <property type="nucleotide sequence ID" value="NZ_JBEPMQ010000005.1"/>
</dbReference>
<organism evidence="1 2">
    <name type="scientific">Bacillus oleivorans</name>
    <dbReference type="NCBI Taxonomy" id="1448271"/>
    <lineage>
        <taxon>Bacteria</taxon>
        <taxon>Bacillati</taxon>
        <taxon>Bacillota</taxon>
        <taxon>Bacilli</taxon>
        <taxon>Bacillales</taxon>
        <taxon>Bacillaceae</taxon>
        <taxon>Bacillus</taxon>
    </lineage>
</organism>
<keyword evidence="2" id="KW-1185">Reference proteome</keyword>
<dbReference type="Proteomes" id="UP000219546">
    <property type="component" value="Unassembled WGS sequence"/>
</dbReference>
<name>A0A285D008_9BACI</name>
<dbReference type="InterPro" id="IPR008972">
    <property type="entry name" value="Cupredoxin"/>
</dbReference>
<gene>
    <name evidence="1" type="ORF">SAMN05877753_106152</name>
</gene>
<dbReference type="AlphaFoldDB" id="A0A285D008"/>
<dbReference type="SUPFAM" id="SSF49503">
    <property type="entry name" value="Cupredoxins"/>
    <property type="match status" value="1"/>
</dbReference>
<dbReference type="OrthoDB" id="9773354at2"/>
<dbReference type="Gene3D" id="2.60.40.420">
    <property type="entry name" value="Cupredoxins - blue copper proteins"/>
    <property type="match status" value="1"/>
</dbReference>
<evidence type="ECO:0000313" key="2">
    <source>
        <dbReference type="Proteomes" id="UP000219546"/>
    </source>
</evidence>
<proteinExistence type="predicted"/>